<dbReference type="Proteomes" id="UP001552299">
    <property type="component" value="Unassembled WGS sequence"/>
</dbReference>
<evidence type="ECO:0000313" key="2">
    <source>
        <dbReference type="Proteomes" id="UP001552299"/>
    </source>
</evidence>
<name>A0ABD0U9W3_DENTH</name>
<reference evidence="1 2" key="1">
    <citation type="journal article" date="2024" name="Plant Biotechnol. J.">
        <title>Dendrobium thyrsiflorum genome and its molecular insights into genes involved in important horticultural traits.</title>
        <authorList>
            <person name="Chen B."/>
            <person name="Wang J.Y."/>
            <person name="Zheng P.J."/>
            <person name="Li K.L."/>
            <person name="Liang Y.M."/>
            <person name="Chen X.F."/>
            <person name="Zhang C."/>
            <person name="Zhao X."/>
            <person name="He X."/>
            <person name="Zhang G.Q."/>
            <person name="Liu Z.J."/>
            <person name="Xu Q."/>
        </authorList>
    </citation>
    <scope>NUCLEOTIDE SEQUENCE [LARGE SCALE GENOMIC DNA]</scope>
    <source>
        <strain evidence="1">GZMU011</strain>
    </source>
</reference>
<proteinExistence type="predicted"/>
<evidence type="ECO:0000313" key="1">
    <source>
        <dbReference type="EMBL" id="KAL0909572.1"/>
    </source>
</evidence>
<keyword evidence="2" id="KW-1185">Reference proteome</keyword>
<dbReference type="EMBL" id="JANQDX010000016">
    <property type="protein sequence ID" value="KAL0909572.1"/>
    <property type="molecule type" value="Genomic_DNA"/>
</dbReference>
<protein>
    <submittedName>
        <fullName evidence="1">Uncharacterized protein</fullName>
    </submittedName>
</protein>
<sequence length="234" mass="26395">MALCSLRPLASHYVADLSAEIDFRHKLVLLPIGDAASLQGIEHRGIEVQCLGESVHERTGVMIRVLLDDGHNPRLQRANCAKDLLQGPRPRQFVGTAVGRRWGLKHVRFEVGETVCDKPAVFEINVDGVRKLSELPTDLLQSVGVIRLRRADSGKAEGRRTSMAESERLHQCRPLHPLFHAEIDDVNPAHRDLLDEYIRRLVILLLHRFCASHKCVNQTDSDLLSVRHHHRHSG</sequence>
<dbReference type="AlphaFoldDB" id="A0ABD0U9W3"/>
<organism evidence="1 2">
    <name type="scientific">Dendrobium thyrsiflorum</name>
    <name type="common">Pinecone-like raceme dendrobium</name>
    <name type="synonym">Orchid</name>
    <dbReference type="NCBI Taxonomy" id="117978"/>
    <lineage>
        <taxon>Eukaryota</taxon>
        <taxon>Viridiplantae</taxon>
        <taxon>Streptophyta</taxon>
        <taxon>Embryophyta</taxon>
        <taxon>Tracheophyta</taxon>
        <taxon>Spermatophyta</taxon>
        <taxon>Magnoliopsida</taxon>
        <taxon>Liliopsida</taxon>
        <taxon>Asparagales</taxon>
        <taxon>Orchidaceae</taxon>
        <taxon>Epidendroideae</taxon>
        <taxon>Malaxideae</taxon>
        <taxon>Dendrobiinae</taxon>
        <taxon>Dendrobium</taxon>
    </lineage>
</organism>
<gene>
    <name evidence="1" type="ORF">M5K25_020453</name>
</gene>
<accession>A0ABD0U9W3</accession>
<comment type="caution">
    <text evidence="1">The sequence shown here is derived from an EMBL/GenBank/DDBJ whole genome shotgun (WGS) entry which is preliminary data.</text>
</comment>